<evidence type="ECO:0000313" key="1">
    <source>
        <dbReference type="EMBL" id="KAI8535022.1"/>
    </source>
</evidence>
<gene>
    <name evidence="1" type="ORF">RHMOL_Rhmol10G0142600</name>
</gene>
<proteinExistence type="predicted"/>
<accession>A0ACC0M364</accession>
<name>A0ACC0M364_RHOML</name>
<sequence length="95" mass="10622">MLQQELHLTKRSLYDWELVSLTELRNLLDNSGVAASLDSPDKLVWQGCASVKTSEFLLRIGILHSVEDALCRFCKANIESLDHLLLLCGPVGDRV</sequence>
<dbReference type="EMBL" id="CM046397">
    <property type="protein sequence ID" value="KAI8535022.1"/>
    <property type="molecule type" value="Genomic_DNA"/>
</dbReference>
<evidence type="ECO:0000313" key="2">
    <source>
        <dbReference type="Proteomes" id="UP001062846"/>
    </source>
</evidence>
<dbReference type="Proteomes" id="UP001062846">
    <property type="component" value="Chromosome 10"/>
</dbReference>
<organism evidence="1 2">
    <name type="scientific">Rhododendron molle</name>
    <name type="common">Chinese azalea</name>
    <name type="synonym">Azalea mollis</name>
    <dbReference type="NCBI Taxonomy" id="49168"/>
    <lineage>
        <taxon>Eukaryota</taxon>
        <taxon>Viridiplantae</taxon>
        <taxon>Streptophyta</taxon>
        <taxon>Embryophyta</taxon>
        <taxon>Tracheophyta</taxon>
        <taxon>Spermatophyta</taxon>
        <taxon>Magnoliopsida</taxon>
        <taxon>eudicotyledons</taxon>
        <taxon>Gunneridae</taxon>
        <taxon>Pentapetalae</taxon>
        <taxon>asterids</taxon>
        <taxon>Ericales</taxon>
        <taxon>Ericaceae</taxon>
        <taxon>Ericoideae</taxon>
        <taxon>Rhodoreae</taxon>
        <taxon>Rhododendron</taxon>
    </lineage>
</organism>
<comment type="caution">
    <text evidence="1">The sequence shown here is derived from an EMBL/GenBank/DDBJ whole genome shotgun (WGS) entry which is preliminary data.</text>
</comment>
<reference evidence="1" key="1">
    <citation type="submission" date="2022-02" db="EMBL/GenBank/DDBJ databases">
        <title>Plant Genome Project.</title>
        <authorList>
            <person name="Zhang R.-G."/>
        </authorList>
    </citation>
    <scope>NUCLEOTIDE SEQUENCE</scope>
    <source>
        <strain evidence="1">AT1</strain>
    </source>
</reference>
<keyword evidence="2" id="KW-1185">Reference proteome</keyword>
<protein>
    <submittedName>
        <fullName evidence="1">Uncharacterized protein</fullName>
    </submittedName>
</protein>